<evidence type="ECO:0000259" key="4">
    <source>
        <dbReference type="PROSITE" id="PS50995"/>
    </source>
</evidence>
<dbReference type="RefSeq" id="WP_147913154.1">
    <property type="nucleotide sequence ID" value="NZ_JBHUEJ010000044.1"/>
</dbReference>
<evidence type="ECO:0000256" key="1">
    <source>
        <dbReference type="ARBA" id="ARBA00023015"/>
    </source>
</evidence>
<sequence>MPSSERSPVSSFVDDYLPALLALASHFISDEFHRVVLAQDLTVNEWRVLACLADGNLMSTGELARVSLTTQPTVTRVIDRLAARGEVRRVDDDSDRRLTLVQITPAGARIVKRLAALAREHEARVLAPMGPQRAADLKDALRQLVSEHAPGTLSSALRAAPPGRGRRALR</sequence>
<dbReference type="Proteomes" id="UP001597304">
    <property type="component" value="Unassembled WGS sequence"/>
</dbReference>
<dbReference type="InterPro" id="IPR036388">
    <property type="entry name" value="WH-like_DNA-bd_sf"/>
</dbReference>
<keyword evidence="1" id="KW-0805">Transcription regulation</keyword>
<evidence type="ECO:0000313" key="6">
    <source>
        <dbReference type="Proteomes" id="UP001597304"/>
    </source>
</evidence>
<keyword evidence="3" id="KW-0804">Transcription</keyword>
<dbReference type="PANTHER" id="PTHR33164:SF64">
    <property type="entry name" value="TRANSCRIPTIONAL REGULATOR SLYA"/>
    <property type="match status" value="1"/>
</dbReference>
<protein>
    <submittedName>
        <fullName evidence="5">MarR family winged helix-turn-helix transcriptional regulator</fullName>
    </submittedName>
</protein>
<dbReference type="PRINTS" id="PR00598">
    <property type="entry name" value="HTHMARR"/>
</dbReference>
<dbReference type="Gene3D" id="1.10.10.10">
    <property type="entry name" value="Winged helix-like DNA-binding domain superfamily/Winged helix DNA-binding domain"/>
    <property type="match status" value="1"/>
</dbReference>
<dbReference type="InterPro" id="IPR036390">
    <property type="entry name" value="WH_DNA-bd_sf"/>
</dbReference>
<keyword evidence="6" id="KW-1185">Reference proteome</keyword>
<keyword evidence="2" id="KW-0238">DNA-binding</keyword>
<accession>A0ABW4KYN4</accession>
<dbReference type="Pfam" id="PF01047">
    <property type="entry name" value="MarR"/>
    <property type="match status" value="1"/>
</dbReference>
<evidence type="ECO:0000256" key="2">
    <source>
        <dbReference type="ARBA" id="ARBA00023125"/>
    </source>
</evidence>
<dbReference type="InterPro" id="IPR000835">
    <property type="entry name" value="HTH_MarR-typ"/>
</dbReference>
<reference evidence="6" key="1">
    <citation type="journal article" date="2019" name="Int. J. Syst. Evol. Microbiol.">
        <title>The Global Catalogue of Microorganisms (GCM) 10K type strain sequencing project: providing services to taxonomists for standard genome sequencing and annotation.</title>
        <authorList>
            <consortium name="The Broad Institute Genomics Platform"/>
            <consortium name="The Broad Institute Genome Sequencing Center for Infectious Disease"/>
            <person name="Wu L."/>
            <person name="Ma J."/>
        </authorList>
    </citation>
    <scope>NUCLEOTIDE SEQUENCE [LARGE SCALE GENOMIC DNA]</scope>
    <source>
        <strain evidence="6">LMG 29247</strain>
    </source>
</reference>
<proteinExistence type="predicted"/>
<name>A0ABW4KYN4_9BURK</name>
<dbReference type="EMBL" id="JBHUEJ010000044">
    <property type="protein sequence ID" value="MFD1712448.1"/>
    <property type="molecule type" value="Genomic_DNA"/>
</dbReference>
<evidence type="ECO:0000313" key="5">
    <source>
        <dbReference type="EMBL" id="MFD1712448.1"/>
    </source>
</evidence>
<dbReference type="SMART" id="SM00347">
    <property type="entry name" value="HTH_MARR"/>
    <property type="match status" value="1"/>
</dbReference>
<dbReference type="PROSITE" id="PS50995">
    <property type="entry name" value="HTH_MARR_2"/>
    <property type="match status" value="1"/>
</dbReference>
<comment type="caution">
    <text evidence="5">The sequence shown here is derived from an EMBL/GenBank/DDBJ whole genome shotgun (WGS) entry which is preliminary data.</text>
</comment>
<dbReference type="InterPro" id="IPR039422">
    <property type="entry name" value="MarR/SlyA-like"/>
</dbReference>
<feature type="domain" description="HTH marR-type" evidence="4">
    <location>
        <begin position="14"/>
        <end position="146"/>
    </location>
</feature>
<organism evidence="5 6">
    <name type="scientific">Ottowia flava</name>
    <dbReference type="NCBI Taxonomy" id="2675430"/>
    <lineage>
        <taxon>Bacteria</taxon>
        <taxon>Pseudomonadati</taxon>
        <taxon>Pseudomonadota</taxon>
        <taxon>Betaproteobacteria</taxon>
        <taxon>Burkholderiales</taxon>
        <taxon>Comamonadaceae</taxon>
        <taxon>Ottowia</taxon>
    </lineage>
</organism>
<dbReference type="PANTHER" id="PTHR33164">
    <property type="entry name" value="TRANSCRIPTIONAL REGULATOR, MARR FAMILY"/>
    <property type="match status" value="1"/>
</dbReference>
<evidence type="ECO:0000256" key="3">
    <source>
        <dbReference type="ARBA" id="ARBA00023163"/>
    </source>
</evidence>
<gene>
    <name evidence="5" type="ORF">ACFSF0_17760</name>
</gene>
<dbReference type="SUPFAM" id="SSF46785">
    <property type="entry name" value="Winged helix' DNA-binding domain"/>
    <property type="match status" value="1"/>
</dbReference>